<keyword evidence="1" id="KW-0732">Signal</keyword>
<evidence type="ECO:0000313" key="3">
    <source>
        <dbReference type="Proteomes" id="UP000092743"/>
    </source>
</evidence>
<evidence type="ECO:0008006" key="4">
    <source>
        <dbReference type="Google" id="ProtNLM"/>
    </source>
</evidence>
<evidence type="ECO:0000313" key="2">
    <source>
        <dbReference type="EMBL" id="ANS45882.1"/>
    </source>
</evidence>
<organism evidence="2 3">
    <name type="scientific">Bacillus thuringiensis</name>
    <dbReference type="NCBI Taxonomy" id="1428"/>
    <lineage>
        <taxon>Bacteria</taxon>
        <taxon>Bacillati</taxon>
        <taxon>Bacillota</taxon>
        <taxon>Bacilli</taxon>
        <taxon>Bacillales</taxon>
        <taxon>Bacillaceae</taxon>
        <taxon>Bacillus</taxon>
        <taxon>Bacillus cereus group</taxon>
    </lineage>
</organism>
<evidence type="ECO:0000256" key="1">
    <source>
        <dbReference type="SAM" id="SignalP"/>
    </source>
</evidence>
<dbReference type="AlphaFoldDB" id="A0A9W3S7D3"/>
<accession>A0A9W3S7D3</accession>
<gene>
    <name evidence="2" type="ORF">BT246_04440</name>
</gene>
<proteinExistence type="predicted"/>
<protein>
    <recommendedName>
        <fullName evidence="4">Phr family secreted Rap phosphatase inhibitor</fullName>
    </recommendedName>
</protein>
<sequence length="45" mass="4827">MKKIIATVICAFALCTLVHKAETTNNANSNVTPTIQYMMTDPGGL</sequence>
<feature type="signal peptide" evidence="1">
    <location>
        <begin position="1"/>
        <end position="21"/>
    </location>
</feature>
<dbReference type="Proteomes" id="UP000092743">
    <property type="component" value="Chromosome"/>
</dbReference>
<reference evidence="2 3" key="1">
    <citation type="submission" date="2016-04" db="EMBL/GenBank/DDBJ databases">
        <title>High quality genome of the nematocidal Bacillus thuringiensis MYBT18246.</title>
        <authorList>
            <person name="Hollensteiner J."/>
            <person name="Poehlein A."/>
            <person name="Sproeer C."/>
            <person name="Bunk B."/>
            <person name="Rosenstiel P."/>
            <person name="Schulenburg H."/>
            <person name="Liesegang H."/>
        </authorList>
    </citation>
    <scope>NUCLEOTIDE SEQUENCE [LARGE SCALE GENOMIC DNA]</scope>
    <source>
        <strain evidence="2 3">MYBT18246</strain>
    </source>
</reference>
<feature type="chain" id="PRO_5040967497" description="Phr family secreted Rap phosphatase inhibitor" evidence="1">
    <location>
        <begin position="22"/>
        <end position="45"/>
    </location>
</feature>
<name>A0A9W3S7D3_BACTU</name>
<dbReference type="EMBL" id="CP015350">
    <property type="protein sequence ID" value="ANS45882.1"/>
    <property type="molecule type" value="Genomic_DNA"/>
</dbReference>